<dbReference type="AlphaFoldDB" id="A0A7C9GNI6"/>
<dbReference type="Proteomes" id="UP000481327">
    <property type="component" value="Unassembled WGS sequence"/>
</dbReference>
<dbReference type="EC" id="2.7.7.65" evidence="1"/>
<dbReference type="PANTHER" id="PTHR45138:SF9">
    <property type="entry name" value="DIGUANYLATE CYCLASE DGCM-RELATED"/>
    <property type="match status" value="1"/>
</dbReference>
<evidence type="ECO:0000256" key="3">
    <source>
        <dbReference type="SAM" id="Phobius"/>
    </source>
</evidence>
<feature type="transmembrane region" description="Helical" evidence="3">
    <location>
        <begin position="6"/>
        <end position="25"/>
    </location>
</feature>
<gene>
    <name evidence="5" type="ORF">F3168_03155</name>
</gene>
<name>A0A7C9GNI6_9SPHN</name>
<dbReference type="Gene3D" id="3.30.70.270">
    <property type="match status" value="1"/>
</dbReference>
<keyword evidence="3" id="KW-1133">Transmembrane helix</keyword>
<dbReference type="InterPro" id="IPR029787">
    <property type="entry name" value="Nucleotide_cyclase"/>
</dbReference>
<dbReference type="GO" id="GO:0052621">
    <property type="term" value="F:diguanylate cyclase activity"/>
    <property type="evidence" value="ECO:0007669"/>
    <property type="project" value="UniProtKB-EC"/>
</dbReference>
<keyword evidence="3" id="KW-0472">Membrane</keyword>
<dbReference type="Pfam" id="PF00990">
    <property type="entry name" value="GGDEF"/>
    <property type="match status" value="1"/>
</dbReference>
<dbReference type="EMBL" id="WIOL01000001">
    <property type="protein sequence ID" value="MQT16256.1"/>
    <property type="molecule type" value="Genomic_DNA"/>
</dbReference>
<accession>A0A7C9GNI6</accession>
<dbReference type="SUPFAM" id="SSF55073">
    <property type="entry name" value="Nucleotide cyclase"/>
    <property type="match status" value="1"/>
</dbReference>
<dbReference type="OrthoDB" id="384661at2"/>
<sequence>MEGAVYALILNALVALLFSVAFAIIRMSYPGDRRFPWFCTAYLLGMMTPLSELGVRFTAHQSWFMATSYLSFLLSIIAMAMGLAVVAGRAPPWRLAGAIVATGVLTRIAIWGGPRDDLAYELAYQAPFAIAAGLGMAIAIDVAKANRSRLWLAVAIAFGFLVVYLLVKPFFANAFGSGATAAAYTSSRYALFSQATGGALIVTVGLLILLIVVDAAMGKTLLESESDALTGIANRRGFERQSARVFADARRTGKPLTIVTFDLDRFKAINDTYGHSAGDAVIRAFADVLRSEAPESAVIARLGGEEFVMLLDRTSQRGAWPIAQAVREATMAMDRRLPPVTVSGGIAERQPGDSLDTVLHRADRWAYAAKNSGRNRICPDPAGASLRVIARNN</sequence>
<organism evidence="5 6">
    <name type="scientific">Sandarakinorhabdus fusca</name>
    <dbReference type="NCBI Taxonomy" id="1439888"/>
    <lineage>
        <taxon>Bacteria</taxon>
        <taxon>Pseudomonadati</taxon>
        <taxon>Pseudomonadota</taxon>
        <taxon>Alphaproteobacteria</taxon>
        <taxon>Sphingomonadales</taxon>
        <taxon>Sphingosinicellaceae</taxon>
        <taxon>Sandarakinorhabdus</taxon>
    </lineage>
</organism>
<dbReference type="RefSeq" id="WP_152576674.1">
    <property type="nucleotide sequence ID" value="NZ_JAATJI010000001.1"/>
</dbReference>
<dbReference type="InterPro" id="IPR000160">
    <property type="entry name" value="GGDEF_dom"/>
</dbReference>
<evidence type="ECO:0000259" key="4">
    <source>
        <dbReference type="PROSITE" id="PS50887"/>
    </source>
</evidence>
<dbReference type="PROSITE" id="PS50887">
    <property type="entry name" value="GGDEF"/>
    <property type="match status" value="1"/>
</dbReference>
<feature type="transmembrane region" description="Helical" evidence="3">
    <location>
        <begin position="191"/>
        <end position="213"/>
    </location>
</feature>
<dbReference type="FunFam" id="3.30.70.270:FF:000001">
    <property type="entry name" value="Diguanylate cyclase domain protein"/>
    <property type="match status" value="1"/>
</dbReference>
<feature type="transmembrane region" description="Helical" evidence="3">
    <location>
        <begin position="150"/>
        <end position="171"/>
    </location>
</feature>
<keyword evidence="3" id="KW-0812">Transmembrane</keyword>
<dbReference type="InterPro" id="IPR043128">
    <property type="entry name" value="Rev_trsase/Diguanyl_cyclase"/>
</dbReference>
<comment type="caution">
    <text evidence="5">The sequence shown here is derived from an EMBL/GenBank/DDBJ whole genome shotgun (WGS) entry which is preliminary data.</text>
</comment>
<evidence type="ECO:0000256" key="2">
    <source>
        <dbReference type="ARBA" id="ARBA00034247"/>
    </source>
</evidence>
<dbReference type="PANTHER" id="PTHR45138">
    <property type="entry name" value="REGULATORY COMPONENTS OF SENSORY TRANSDUCTION SYSTEM"/>
    <property type="match status" value="1"/>
</dbReference>
<evidence type="ECO:0000256" key="1">
    <source>
        <dbReference type="ARBA" id="ARBA00012528"/>
    </source>
</evidence>
<dbReference type="SMART" id="SM00267">
    <property type="entry name" value="GGDEF"/>
    <property type="match status" value="1"/>
</dbReference>
<dbReference type="CDD" id="cd01949">
    <property type="entry name" value="GGDEF"/>
    <property type="match status" value="1"/>
</dbReference>
<feature type="transmembrane region" description="Helical" evidence="3">
    <location>
        <begin position="93"/>
        <end position="110"/>
    </location>
</feature>
<protein>
    <recommendedName>
        <fullName evidence="1">diguanylate cyclase</fullName>
        <ecNumber evidence="1">2.7.7.65</ecNumber>
    </recommendedName>
</protein>
<reference evidence="5 6" key="1">
    <citation type="submission" date="2019-09" db="EMBL/GenBank/DDBJ databases">
        <title>Polymorphobacter sp. isolated from a lake in China.</title>
        <authorList>
            <person name="Liu Z."/>
        </authorList>
    </citation>
    <scope>NUCLEOTIDE SEQUENCE [LARGE SCALE GENOMIC DNA]</scope>
    <source>
        <strain evidence="5 6">D40P</strain>
    </source>
</reference>
<feature type="transmembrane region" description="Helical" evidence="3">
    <location>
        <begin position="63"/>
        <end position="86"/>
    </location>
</feature>
<comment type="catalytic activity">
    <reaction evidence="2">
        <text>2 GTP = 3',3'-c-di-GMP + 2 diphosphate</text>
        <dbReference type="Rhea" id="RHEA:24898"/>
        <dbReference type="ChEBI" id="CHEBI:33019"/>
        <dbReference type="ChEBI" id="CHEBI:37565"/>
        <dbReference type="ChEBI" id="CHEBI:58805"/>
        <dbReference type="EC" id="2.7.7.65"/>
    </reaction>
</comment>
<dbReference type="NCBIfam" id="TIGR00254">
    <property type="entry name" value="GGDEF"/>
    <property type="match status" value="1"/>
</dbReference>
<feature type="transmembrane region" description="Helical" evidence="3">
    <location>
        <begin position="122"/>
        <end position="143"/>
    </location>
</feature>
<evidence type="ECO:0000313" key="5">
    <source>
        <dbReference type="EMBL" id="MQT16256.1"/>
    </source>
</evidence>
<proteinExistence type="predicted"/>
<evidence type="ECO:0000313" key="6">
    <source>
        <dbReference type="Proteomes" id="UP000481327"/>
    </source>
</evidence>
<keyword evidence="6" id="KW-1185">Reference proteome</keyword>
<feature type="domain" description="GGDEF" evidence="4">
    <location>
        <begin position="254"/>
        <end position="382"/>
    </location>
</feature>
<dbReference type="InterPro" id="IPR050469">
    <property type="entry name" value="Diguanylate_Cyclase"/>
</dbReference>